<comment type="caution">
    <text evidence="1">The sequence shown here is derived from an EMBL/GenBank/DDBJ whole genome shotgun (WGS) entry which is preliminary data.</text>
</comment>
<dbReference type="EMBL" id="LSSL01002677">
    <property type="protein sequence ID" value="OLY81204.1"/>
    <property type="molecule type" value="Genomic_DNA"/>
</dbReference>
<dbReference type="Proteomes" id="UP000187455">
    <property type="component" value="Unassembled WGS sequence"/>
</dbReference>
<accession>A0A1R0GWC4</accession>
<dbReference type="EMBL" id="LSSL01002298">
    <property type="protein sequence ID" value="OLY81630.1"/>
    <property type="molecule type" value="Genomic_DNA"/>
</dbReference>
<protein>
    <submittedName>
        <fullName evidence="1">Uncharacterized protein</fullName>
    </submittedName>
</protein>
<sequence length="131" mass="14615">MGSLPVRISLYIAMGMVMRNHDLVDSNDYPYGFAPGIDPCRDVVEDRDIYASVSISTELLALRDDLYSSINFSRESVKEDIVSSLLRLSLSFGPNPREDFQLLLLPCGLYNHLLFSVQGATREVNSALRVA</sequence>
<proteinExistence type="predicted"/>
<reference evidence="1" key="2">
    <citation type="submission" date="2017-01" db="EMBL/GenBank/DDBJ databases">
        <authorList>
            <person name="Mah S.A."/>
            <person name="Swanson W.J."/>
            <person name="Moy G.W."/>
            <person name="Vacquier V.D."/>
        </authorList>
    </citation>
    <scope>NUCLEOTIDE SEQUENCE</scope>
    <source>
        <strain evidence="1">ALG-7-W6</strain>
    </source>
</reference>
<name>A0A1R0GWC4_9FUNG</name>
<dbReference type="AlphaFoldDB" id="A0A1R0GWC4"/>
<evidence type="ECO:0000313" key="3">
    <source>
        <dbReference type="Proteomes" id="UP000187455"/>
    </source>
</evidence>
<reference evidence="1 3" key="1">
    <citation type="journal article" date="2016" name="Mol. Biol. Evol.">
        <title>Genome-Wide Survey of Gut Fungi (Harpellales) Reveals the First Horizontally Transferred Ubiquitin Gene from a Mosquito Host.</title>
        <authorList>
            <person name="Wang Y."/>
            <person name="White M.M."/>
            <person name="Kvist S."/>
            <person name="Moncalvo J.M."/>
        </authorList>
    </citation>
    <scope>NUCLEOTIDE SEQUENCE [LARGE SCALE GENOMIC DNA]</scope>
    <source>
        <strain evidence="1 3">ALG-7-W6</strain>
    </source>
</reference>
<organism evidence="1 3">
    <name type="scientific">Smittium mucronatum</name>
    <dbReference type="NCBI Taxonomy" id="133383"/>
    <lineage>
        <taxon>Eukaryota</taxon>
        <taxon>Fungi</taxon>
        <taxon>Fungi incertae sedis</taxon>
        <taxon>Zoopagomycota</taxon>
        <taxon>Kickxellomycotina</taxon>
        <taxon>Harpellomycetes</taxon>
        <taxon>Harpellales</taxon>
        <taxon>Legeriomycetaceae</taxon>
        <taxon>Smittium</taxon>
    </lineage>
</organism>
<evidence type="ECO:0000313" key="1">
    <source>
        <dbReference type="EMBL" id="OLY81204.1"/>
    </source>
</evidence>
<evidence type="ECO:0000313" key="2">
    <source>
        <dbReference type="EMBL" id="OLY81630.1"/>
    </source>
</evidence>
<gene>
    <name evidence="2" type="ORF">AYI68_g4259</name>
    <name evidence="1" type="ORF">AYI68_g4692</name>
</gene>
<keyword evidence="3" id="KW-1185">Reference proteome</keyword>